<sequence length="152" mass="16558">MHEYDAQRHAHRPQDPYDGILPEHSADLGRGHYHGCGDSEYGRAQHGLEPHHEEVRLEIERKADAAEGGVGYTAGHEDYPLDHYEGAYDGGKDTAYGCADEHVLYQRRGEHQGPISHLCRLRSCRGPCVPAPGCSGGSAPASPSSPQAHRSL</sequence>
<accession>A0A645E994</accession>
<dbReference type="EMBL" id="VSSQ01044544">
    <property type="protein sequence ID" value="MPM98370.1"/>
    <property type="molecule type" value="Genomic_DNA"/>
</dbReference>
<protein>
    <submittedName>
        <fullName evidence="2">Uncharacterized protein</fullName>
    </submittedName>
</protein>
<feature type="compositionally biased region" description="Basic and acidic residues" evidence="1">
    <location>
        <begin position="1"/>
        <end position="15"/>
    </location>
</feature>
<dbReference type="AlphaFoldDB" id="A0A645E994"/>
<comment type="caution">
    <text evidence="2">The sequence shown here is derived from an EMBL/GenBank/DDBJ whole genome shotgun (WGS) entry which is preliminary data.</text>
</comment>
<evidence type="ECO:0000313" key="2">
    <source>
        <dbReference type="EMBL" id="MPM98370.1"/>
    </source>
</evidence>
<feature type="region of interest" description="Disordered" evidence="1">
    <location>
        <begin position="1"/>
        <end position="34"/>
    </location>
</feature>
<name>A0A645E994_9ZZZZ</name>
<reference evidence="2" key="1">
    <citation type="submission" date="2019-08" db="EMBL/GenBank/DDBJ databases">
        <authorList>
            <person name="Kucharzyk K."/>
            <person name="Murdoch R.W."/>
            <person name="Higgins S."/>
            <person name="Loffler F."/>
        </authorList>
    </citation>
    <scope>NUCLEOTIDE SEQUENCE</scope>
</reference>
<gene>
    <name evidence="2" type="ORF">SDC9_145556</name>
</gene>
<feature type="compositionally biased region" description="Basic and acidic residues" evidence="1">
    <location>
        <begin position="24"/>
        <end position="34"/>
    </location>
</feature>
<evidence type="ECO:0000256" key="1">
    <source>
        <dbReference type="SAM" id="MobiDB-lite"/>
    </source>
</evidence>
<proteinExistence type="predicted"/>
<organism evidence="2">
    <name type="scientific">bioreactor metagenome</name>
    <dbReference type="NCBI Taxonomy" id="1076179"/>
    <lineage>
        <taxon>unclassified sequences</taxon>
        <taxon>metagenomes</taxon>
        <taxon>ecological metagenomes</taxon>
    </lineage>
</organism>